<reference evidence="1" key="1">
    <citation type="submission" date="2021-06" db="EMBL/GenBank/DDBJ databases">
        <authorList>
            <person name="Kallberg Y."/>
            <person name="Tangrot J."/>
            <person name="Rosling A."/>
        </authorList>
    </citation>
    <scope>NUCLEOTIDE SEQUENCE</scope>
    <source>
        <strain evidence="1">MA461A</strain>
    </source>
</reference>
<sequence length="140" mass="15832">MANTQSKIDSLEEQISKLIAENTELKRENAEFSAKEEGFRARIVELERNAKESAENEERSQIENSKLKGRVTKLERDIKEIKQKQITPNISELHTDISISSHSVTFSGNLEDKMVEKVKSLPDTKTKLSISTESHVSDSS</sequence>
<gene>
    <name evidence="1" type="ORF">RPERSI_LOCUS14305</name>
</gene>
<dbReference type="Proteomes" id="UP000789920">
    <property type="component" value="Unassembled WGS sequence"/>
</dbReference>
<feature type="non-terminal residue" evidence="1">
    <location>
        <position position="140"/>
    </location>
</feature>
<proteinExistence type="predicted"/>
<name>A0ACA9QMM9_9GLOM</name>
<organism evidence="1 2">
    <name type="scientific">Racocetra persica</name>
    <dbReference type="NCBI Taxonomy" id="160502"/>
    <lineage>
        <taxon>Eukaryota</taxon>
        <taxon>Fungi</taxon>
        <taxon>Fungi incertae sedis</taxon>
        <taxon>Mucoromycota</taxon>
        <taxon>Glomeromycotina</taxon>
        <taxon>Glomeromycetes</taxon>
        <taxon>Diversisporales</taxon>
        <taxon>Gigasporaceae</taxon>
        <taxon>Racocetra</taxon>
    </lineage>
</organism>
<dbReference type="EMBL" id="CAJVQC010032836">
    <property type="protein sequence ID" value="CAG8752169.1"/>
    <property type="molecule type" value="Genomic_DNA"/>
</dbReference>
<evidence type="ECO:0000313" key="1">
    <source>
        <dbReference type="EMBL" id="CAG8752169.1"/>
    </source>
</evidence>
<comment type="caution">
    <text evidence="1">The sequence shown here is derived from an EMBL/GenBank/DDBJ whole genome shotgun (WGS) entry which is preliminary data.</text>
</comment>
<evidence type="ECO:0000313" key="2">
    <source>
        <dbReference type="Proteomes" id="UP000789920"/>
    </source>
</evidence>
<accession>A0ACA9QMM9</accession>
<protein>
    <submittedName>
        <fullName evidence="1">286_t:CDS:1</fullName>
    </submittedName>
</protein>
<keyword evidence="2" id="KW-1185">Reference proteome</keyword>